<keyword evidence="5" id="KW-0378">Hydrolase</keyword>
<evidence type="ECO:0000256" key="5">
    <source>
        <dbReference type="ARBA" id="ARBA00022801"/>
    </source>
</evidence>
<dbReference type="STRING" id="33097.A0A150GP37"/>
<evidence type="ECO:0000313" key="9">
    <source>
        <dbReference type="Proteomes" id="UP000075714"/>
    </source>
</evidence>
<dbReference type="PROSITE" id="PS50878">
    <property type="entry name" value="RT_POL"/>
    <property type="match status" value="1"/>
</dbReference>
<dbReference type="InterPro" id="IPR000477">
    <property type="entry name" value="RT_dom"/>
</dbReference>
<dbReference type="Gene3D" id="3.30.70.270">
    <property type="match status" value="1"/>
</dbReference>
<dbReference type="Pfam" id="PF17917">
    <property type="entry name" value="RT_RNaseH"/>
    <property type="match status" value="1"/>
</dbReference>
<keyword evidence="9" id="KW-1185">Reference proteome</keyword>
<dbReference type="CDD" id="cd09274">
    <property type="entry name" value="RNase_HI_RT_Ty3"/>
    <property type="match status" value="1"/>
</dbReference>
<dbReference type="AlphaFoldDB" id="A0A150GP37"/>
<dbReference type="GO" id="GO:0004519">
    <property type="term" value="F:endonuclease activity"/>
    <property type="evidence" value="ECO:0007669"/>
    <property type="project" value="UniProtKB-KW"/>
</dbReference>
<dbReference type="CDD" id="cd01647">
    <property type="entry name" value="RT_LTR"/>
    <property type="match status" value="1"/>
</dbReference>
<proteinExistence type="predicted"/>
<dbReference type="OrthoDB" id="529980at2759"/>
<dbReference type="Proteomes" id="UP000075714">
    <property type="component" value="Unassembled WGS sequence"/>
</dbReference>
<accession>A0A150GP37</accession>
<keyword evidence="1" id="KW-0808">Transferase</keyword>
<dbReference type="InterPro" id="IPR043128">
    <property type="entry name" value="Rev_trsase/Diguanyl_cyclase"/>
</dbReference>
<dbReference type="GO" id="GO:0003964">
    <property type="term" value="F:RNA-directed DNA polymerase activity"/>
    <property type="evidence" value="ECO:0007669"/>
    <property type="project" value="UniProtKB-KW"/>
</dbReference>
<evidence type="ECO:0000256" key="4">
    <source>
        <dbReference type="ARBA" id="ARBA00022759"/>
    </source>
</evidence>
<gene>
    <name evidence="8" type="ORF">GPECTOR_12g465</name>
</gene>
<keyword evidence="2" id="KW-0548">Nucleotidyltransferase</keyword>
<dbReference type="Pfam" id="PF00078">
    <property type="entry name" value="RVT_1"/>
    <property type="match status" value="1"/>
</dbReference>
<organism evidence="8 9">
    <name type="scientific">Gonium pectorale</name>
    <name type="common">Green alga</name>
    <dbReference type="NCBI Taxonomy" id="33097"/>
    <lineage>
        <taxon>Eukaryota</taxon>
        <taxon>Viridiplantae</taxon>
        <taxon>Chlorophyta</taxon>
        <taxon>core chlorophytes</taxon>
        <taxon>Chlorophyceae</taxon>
        <taxon>CS clade</taxon>
        <taxon>Chlamydomonadales</taxon>
        <taxon>Volvocaceae</taxon>
        <taxon>Gonium</taxon>
    </lineage>
</organism>
<evidence type="ECO:0000259" key="7">
    <source>
        <dbReference type="PROSITE" id="PS50878"/>
    </source>
</evidence>
<feature type="domain" description="Reverse transcriptase" evidence="7">
    <location>
        <begin position="1"/>
        <end position="121"/>
    </location>
</feature>
<dbReference type="InterPro" id="IPR041373">
    <property type="entry name" value="RT_RNaseH"/>
</dbReference>
<keyword evidence="3" id="KW-0540">Nuclease</keyword>
<evidence type="ECO:0000313" key="8">
    <source>
        <dbReference type="EMBL" id="KXZ51502.1"/>
    </source>
</evidence>
<dbReference type="InterPro" id="IPR050951">
    <property type="entry name" value="Retrovirus_Pol_polyprotein"/>
</dbReference>
<evidence type="ECO:0000256" key="3">
    <source>
        <dbReference type="ARBA" id="ARBA00022722"/>
    </source>
</evidence>
<keyword evidence="6" id="KW-0695">RNA-directed DNA polymerase</keyword>
<sequence>MADEESRAKTAFATPTAQYQYKRMPMGLKGAAAVFAALMRKVLGPILENALSQAAPSNGIIKRERCAVVYLDDILIFSPSIEAHVRHLQWVFDLLRMANLKASVSKCEFAKRKVVFLGHLLDGERGTVAPSPRNVATVAAIPSPRNTREVDWCQLAVAACLAQRDDQGSEYAVQFASKALSGPQLNYSSADGEAFAAAWAIKHFRPYIYGVRFQLVTDSMAVRYLRTARAQDLHGKLARYALKLQAYDFEIIHKAGLRNGNVDGLSRLGHLISPEPEPIAAGTNGQVERLVGVLMAALRKVTSDHEDDWDERIYQIAYQS</sequence>
<dbReference type="PANTHER" id="PTHR37984:SF5">
    <property type="entry name" value="PROTEIN NYNRIN-LIKE"/>
    <property type="match status" value="1"/>
</dbReference>
<reference evidence="9" key="1">
    <citation type="journal article" date="2016" name="Nat. Commun.">
        <title>The Gonium pectorale genome demonstrates co-option of cell cycle regulation during the evolution of multicellularity.</title>
        <authorList>
            <person name="Hanschen E.R."/>
            <person name="Marriage T.N."/>
            <person name="Ferris P.J."/>
            <person name="Hamaji T."/>
            <person name="Toyoda A."/>
            <person name="Fujiyama A."/>
            <person name="Neme R."/>
            <person name="Noguchi H."/>
            <person name="Minakuchi Y."/>
            <person name="Suzuki M."/>
            <person name="Kawai-Toyooka H."/>
            <person name="Smith D.R."/>
            <person name="Sparks H."/>
            <person name="Anderson J."/>
            <person name="Bakaric R."/>
            <person name="Luria V."/>
            <person name="Karger A."/>
            <person name="Kirschner M.W."/>
            <person name="Durand P.M."/>
            <person name="Michod R.E."/>
            <person name="Nozaki H."/>
            <person name="Olson B.J."/>
        </authorList>
    </citation>
    <scope>NUCLEOTIDE SEQUENCE [LARGE SCALE GENOMIC DNA]</scope>
    <source>
        <strain evidence="9">NIES-2863</strain>
    </source>
</reference>
<dbReference type="SUPFAM" id="SSF56672">
    <property type="entry name" value="DNA/RNA polymerases"/>
    <property type="match status" value="1"/>
</dbReference>
<dbReference type="PANTHER" id="PTHR37984">
    <property type="entry name" value="PROTEIN CBG26694"/>
    <property type="match status" value="1"/>
</dbReference>
<evidence type="ECO:0000256" key="2">
    <source>
        <dbReference type="ARBA" id="ARBA00022695"/>
    </source>
</evidence>
<evidence type="ECO:0000256" key="1">
    <source>
        <dbReference type="ARBA" id="ARBA00022679"/>
    </source>
</evidence>
<dbReference type="EMBL" id="LSYV01000013">
    <property type="protein sequence ID" value="KXZ51502.1"/>
    <property type="molecule type" value="Genomic_DNA"/>
</dbReference>
<comment type="caution">
    <text evidence="8">The sequence shown here is derived from an EMBL/GenBank/DDBJ whole genome shotgun (WGS) entry which is preliminary data.</text>
</comment>
<protein>
    <recommendedName>
        <fullName evidence="7">Reverse transcriptase domain-containing protein</fullName>
    </recommendedName>
</protein>
<dbReference type="InterPro" id="IPR043502">
    <property type="entry name" value="DNA/RNA_pol_sf"/>
</dbReference>
<dbReference type="GO" id="GO:0016787">
    <property type="term" value="F:hydrolase activity"/>
    <property type="evidence" value="ECO:0007669"/>
    <property type="project" value="UniProtKB-KW"/>
</dbReference>
<keyword evidence="4" id="KW-0255">Endonuclease</keyword>
<name>A0A150GP37_GONPE</name>
<evidence type="ECO:0000256" key="6">
    <source>
        <dbReference type="ARBA" id="ARBA00022918"/>
    </source>
</evidence>